<dbReference type="Pfam" id="PF04018">
    <property type="entry name" value="VCA0040-like"/>
    <property type="match status" value="1"/>
</dbReference>
<feature type="region of interest" description="Disordered" evidence="1">
    <location>
        <begin position="79"/>
        <end position="100"/>
    </location>
</feature>
<dbReference type="PANTHER" id="PTHR37308:SF1">
    <property type="entry name" value="POLYPRENYL-PHOSPHATE TRANSPORTER"/>
    <property type="match status" value="1"/>
</dbReference>
<dbReference type="PANTHER" id="PTHR37308">
    <property type="entry name" value="INTEGRAL MEMBRANE PROTEIN"/>
    <property type="match status" value="1"/>
</dbReference>
<feature type="transmembrane region" description="Helical" evidence="2">
    <location>
        <begin position="210"/>
        <end position="226"/>
    </location>
</feature>
<feature type="transmembrane region" description="Helical" evidence="2">
    <location>
        <begin position="232"/>
        <end position="250"/>
    </location>
</feature>
<organism evidence="3 4">
    <name type="scientific">Stieleria magnilauensis</name>
    <dbReference type="NCBI Taxonomy" id="2527963"/>
    <lineage>
        <taxon>Bacteria</taxon>
        <taxon>Pseudomonadati</taxon>
        <taxon>Planctomycetota</taxon>
        <taxon>Planctomycetia</taxon>
        <taxon>Pirellulales</taxon>
        <taxon>Pirellulaceae</taxon>
        <taxon>Stieleria</taxon>
    </lineage>
</organism>
<sequence>MRSTLGAIWFLGPDPFSAPFLVPAYKTLPENSKLTKRSIDRFSRRTILFKLLPQYSSPQRTREPSIMSPDHQNADTECIDPNARPVTNQPTSEVSATPAAPDVASPLASNSIRLDVINLLRGFCMGAANIVPGVSGGTVALVLGHYQRLIDAVSRVDSHLIGQVLSRRWKEAWEYVDARFLAAIGAGVVIGSVALAGLINWLFDHHMPETFAVFFGMILASVLIVRRQVKRWGPASLAACVFGIGVAVLVGRLSPTDGGDSLIYLFGSAAIAICAMILPGISGAFILLLLGVYHPITGLIKNTVKLNIDFDSILQLGVFVFGCLFGLLAFSRLLSWMLDHHRDKTMAVLVGLMIGSVEKLWPLQIPTAETAGLKMKERIMQVVPPSEWNGSLMLLIALVVGAAVFVLVLERVAESDLISDHEPVD</sequence>
<keyword evidence="2" id="KW-1133">Transmembrane helix</keyword>
<feature type="transmembrane region" description="Helical" evidence="2">
    <location>
        <begin position="262"/>
        <end position="293"/>
    </location>
</feature>
<evidence type="ECO:0000256" key="2">
    <source>
        <dbReference type="SAM" id="Phobius"/>
    </source>
</evidence>
<protein>
    <recommendedName>
        <fullName evidence="5">DUF368 domain-containing protein</fullName>
    </recommendedName>
</protein>
<feature type="compositionally biased region" description="Polar residues" evidence="1">
    <location>
        <begin position="85"/>
        <end position="95"/>
    </location>
</feature>
<proteinExistence type="predicted"/>
<evidence type="ECO:0000256" key="1">
    <source>
        <dbReference type="SAM" id="MobiDB-lite"/>
    </source>
</evidence>
<reference evidence="3 4" key="1">
    <citation type="submission" date="2019-02" db="EMBL/GenBank/DDBJ databases">
        <title>Deep-cultivation of Planctomycetes and their phenomic and genomic characterization uncovers novel biology.</title>
        <authorList>
            <person name="Wiegand S."/>
            <person name="Jogler M."/>
            <person name="Boedeker C."/>
            <person name="Pinto D."/>
            <person name="Vollmers J."/>
            <person name="Rivas-Marin E."/>
            <person name="Kohn T."/>
            <person name="Peeters S.H."/>
            <person name="Heuer A."/>
            <person name="Rast P."/>
            <person name="Oberbeckmann S."/>
            <person name="Bunk B."/>
            <person name="Jeske O."/>
            <person name="Meyerdierks A."/>
            <person name="Storesund J.E."/>
            <person name="Kallscheuer N."/>
            <person name="Luecker S."/>
            <person name="Lage O.M."/>
            <person name="Pohl T."/>
            <person name="Merkel B.J."/>
            <person name="Hornburger P."/>
            <person name="Mueller R.-W."/>
            <person name="Bruemmer F."/>
            <person name="Labrenz M."/>
            <person name="Spormann A.M."/>
            <person name="Op den Camp H."/>
            <person name="Overmann J."/>
            <person name="Amann R."/>
            <person name="Jetten M.S.M."/>
            <person name="Mascher T."/>
            <person name="Medema M.H."/>
            <person name="Devos D.P."/>
            <person name="Kaster A.-K."/>
            <person name="Ovreas L."/>
            <person name="Rohde M."/>
            <person name="Galperin M.Y."/>
            <person name="Jogler C."/>
        </authorList>
    </citation>
    <scope>NUCLEOTIDE SEQUENCE [LARGE SCALE GENOMIC DNA]</scope>
    <source>
        <strain evidence="3 4">TBK1r</strain>
    </source>
</reference>
<evidence type="ECO:0000313" key="4">
    <source>
        <dbReference type="Proteomes" id="UP000318081"/>
    </source>
</evidence>
<evidence type="ECO:0000313" key="3">
    <source>
        <dbReference type="EMBL" id="QDV82429.1"/>
    </source>
</evidence>
<dbReference type="InterPro" id="IPR007163">
    <property type="entry name" value="VCA0040-like"/>
</dbReference>
<accession>A0ABX5XKL8</accession>
<feature type="transmembrane region" description="Helical" evidence="2">
    <location>
        <begin position="180"/>
        <end position="203"/>
    </location>
</feature>
<feature type="transmembrane region" description="Helical" evidence="2">
    <location>
        <begin position="313"/>
        <end position="334"/>
    </location>
</feature>
<evidence type="ECO:0008006" key="5">
    <source>
        <dbReference type="Google" id="ProtNLM"/>
    </source>
</evidence>
<feature type="transmembrane region" description="Helical" evidence="2">
    <location>
        <begin position="388"/>
        <end position="409"/>
    </location>
</feature>
<gene>
    <name evidence="3" type="ORF">TBK1r_13590</name>
</gene>
<keyword evidence="4" id="KW-1185">Reference proteome</keyword>
<keyword evidence="2" id="KW-0812">Transmembrane</keyword>
<dbReference type="Proteomes" id="UP000318081">
    <property type="component" value="Chromosome"/>
</dbReference>
<keyword evidence="2" id="KW-0472">Membrane</keyword>
<name>A0ABX5XKL8_9BACT</name>
<dbReference type="EMBL" id="CP036432">
    <property type="protein sequence ID" value="QDV82429.1"/>
    <property type="molecule type" value="Genomic_DNA"/>
</dbReference>